<dbReference type="PANTHER" id="PTHR30400">
    <property type="entry name" value="MONOFUNCTIONAL BIOSYNTHETIC PEPTIDOGLYCAN TRANSGLYCOSYLASE"/>
    <property type="match status" value="1"/>
</dbReference>
<keyword evidence="10 11" id="KW-0961">Cell wall biogenesis/degradation</keyword>
<dbReference type="STRING" id="1177179.A11A3_03524"/>
<dbReference type="InterPro" id="IPR011812">
    <property type="entry name" value="Pep_trsgly"/>
</dbReference>
<dbReference type="Pfam" id="PF00912">
    <property type="entry name" value="Transgly"/>
    <property type="match status" value="1"/>
</dbReference>
<dbReference type="HAMAP" id="MF_00766">
    <property type="entry name" value="PGT_MtgA"/>
    <property type="match status" value="1"/>
</dbReference>
<comment type="pathway">
    <text evidence="11">Cell wall biogenesis; peptidoglycan biosynthesis.</text>
</comment>
<dbReference type="AlphaFoldDB" id="L0WHV2"/>
<evidence type="ECO:0000256" key="8">
    <source>
        <dbReference type="ARBA" id="ARBA00022989"/>
    </source>
</evidence>
<evidence type="ECO:0000256" key="7">
    <source>
        <dbReference type="ARBA" id="ARBA00022984"/>
    </source>
</evidence>
<keyword evidence="4 11" id="KW-0808">Transferase</keyword>
<feature type="compositionally biased region" description="Polar residues" evidence="12">
    <location>
        <begin position="235"/>
        <end position="249"/>
    </location>
</feature>
<dbReference type="SUPFAM" id="SSF53955">
    <property type="entry name" value="Lysozyme-like"/>
    <property type="match status" value="1"/>
</dbReference>
<evidence type="ECO:0000259" key="13">
    <source>
        <dbReference type="Pfam" id="PF00912"/>
    </source>
</evidence>
<dbReference type="EC" id="2.4.99.28" evidence="11"/>
<evidence type="ECO:0000313" key="15">
    <source>
        <dbReference type="Proteomes" id="UP000010164"/>
    </source>
</evidence>
<dbReference type="NCBIfam" id="TIGR02070">
    <property type="entry name" value="mono_pep_trsgly"/>
    <property type="match status" value="1"/>
</dbReference>
<dbReference type="GO" id="GO:0016763">
    <property type="term" value="F:pentosyltransferase activity"/>
    <property type="evidence" value="ECO:0007669"/>
    <property type="project" value="InterPro"/>
</dbReference>
<feature type="compositionally biased region" description="Pro residues" evidence="12">
    <location>
        <begin position="219"/>
        <end position="229"/>
    </location>
</feature>
<dbReference type="UniPathway" id="UPA00219"/>
<comment type="caution">
    <text evidence="14">The sequence shown here is derived from an EMBL/GenBank/DDBJ whole genome shotgun (WGS) entry which is preliminary data.</text>
</comment>
<dbReference type="GO" id="GO:0071555">
    <property type="term" value="P:cell wall organization"/>
    <property type="evidence" value="ECO:0007669"/>
    <property type="project" value="UniProtKB-KW"/>
</dbReference>
<evidence type="ECO:0000313" key="14">
    <source>
        <dbReference type="EMBL" id="EKF75395.1"/>
    </source>
</evidence>
<dbReference type="GO" id="GO:0005886">
    <property type="term" value="C:plasma membrane"/>
    <property type="evidence" value="ECO:0007669"/>
    <property type="project" value="UniProtKB-SubCell"/>
</dbReference>
<dbReference type="Proteomes" id="UP000010164">
    <property type="component" value="Unassembled WGS sequence"/>
</dbReference>
<evidence type="ECO:0000256" key="9">
    <source>
        <dbReference type="ARBA" id="ARBA00023136"/>
    </source>
</evidence>
<dbReference type="GO" id="GO:0008360">
    <property type="term" value="P:regulation of cell shape"/>
    <property type="evidence" value="ECO:0007669"/>
    <property type="project" value="UniProtKB-KW"/>
</dbReference>
<organism evidence="14 15">
    <name type="scientific">Alcanivorax hongdengensis A-11-3</name>
    <dbReference type="NCBI Taxonomy" id="1177179"/>
    <lineage>
        <taxon>Bacteria</taxon>
        <taxon>Pseudomonadati</taxon>
        <taxon>Pseudomonadota</taxon>
        <taxon>Gammaproteobacteria</taxon>
        <taxon>Oceanospirillales</taxon>
        <taxon>Alcanivoracaceae</taxon>
        <taxon>Alcanivorax</taxon>
    </lineage>
</organism>
<comment type="similarity">
    <text evidence="11">Belongs to the glycosyltransferase 51 family.</text>
</comment>
<feature type="region of interest" description="Disordered" evidence="12">
    <location>
        <begin position="215"/>
        <end position="276"/>
    </location>
</feature>
<dbReference type="InterPro" id="IPR001264">
    <property type="entry name" value="Glyco_trans_51"/>
</dbReference>
<dbReference type="GO" id="GO:0009274">
    <property type="term" value="C:peptidoglycan-based cell wall"/>
    <property type="evidence" value="ECO:0007669"/>
    <property type="project" value="InterPro"/>
</dbReference>
<protein>
    <recommendedName>
        <fullName evidence="11">Biosynthetic peptidoglycan transglycosylase</fullName>
        <ecNumber evidence="11">2.4.99.28</ecNumber>
    </recommendedName>
    <alternativeName>
        <fullName evidence="11">Glycan polymerase</fullName>
    </alternativeName>
    <alternativeName>
        <fullName evidence="11">Peptidoglycan glycosyltransferase MtgA</fullName>
        <shortName evidence="11">PGT</shortName>
    </alternativeName>
</protein>
<evidence type="ECO:0000256" key="6">
    <source>
        <dbReference type="ARBA" id="ARBA00022960"/>
    </source>
</evidence>
<dbReference type="Gene3D" id="1.10.3810.10">
    <property type="entry name" value="Biosynthetic peptidoglycan transglycosylase-like"/>
    <property type="match status" value="1"/>
</dbReference>
<dbReference type="GO" id="GO:0008955">
    <property type="term" value="F:peptidoglycan glycosyltransferase activity"/>
    <property type="evidence" value="ECO:0007669"/>
    <property type="project" value="UniProtKB-UniRule"/>
</dbReference>
<keyword evidence="9 11" id="KW-0472">Membrane</keyword>
<feature type="domain" description="Glycosyl transferase family 51" evidence="13">
    <location>
        <begin position="44"/>
        <end position="210"/>
    </location>
</feature>
<dbReference type="InterPro" id="IPR023346">
    <property type="entry name" value="Lysozyme-like_dom_sf"/>
</dbReference>
<keyword evidence="3 11" id="KW-0328">Glycosyltransferase</keyword>
<name>L0WHV2_9GAMM</name>
<dbReference type="EMBL" id="AMRJ01000003">
    <property type="protein sequence ID" value="EKF75395.1"/>
    <property type="molecule type" value="Genomic_DNA"/>
</dbReference>
<comment type="catalytic activity">
    <reaction evidence="11">
        <text>[GlcNAc-(1-&gt;4)-Mur2Ac(oyl-L-Ala-gamma-D-Glu-L-Lys-D-Ala-D-Ala)](n)-di-trans,octa-cis-undecaprenyl diphosphate + beta-D-GlcNAc-(1-&gt;4)-Mur2Ac(oyl-L-Ala-gamma-D-Glu-L-Lys-D-Ala-D-Ala)-di-trans,octa-cis-undecaprenyl diphosphate = [GlcNAc-(1-&gt;4)-Mur2Ac(oyl-L-Ala-gamma-D-Glu-L-Lys-D-Ala-D-Ala)](n+1)-di-trans,octa-cis-undecaprenyl diphosphate + di-trans,octa-cis-undecaprenyl diphosphate + H(+)</text>
        <dbReference type="Rhea" id="RHEA:23708"/>
        <dbReference type="Rhea" id="RHEA-COMP:9602"/>
        <dbReference type="Rhea" id="RHEA-COMP:9603"/>
        <dbReference type="ChEBI" id="CHEBI:15378"/>
        <dbReference type="ChEBI" id="CHEBI:58405"/>
        <dbReference type="ChEBI" id="CHEBI:60033"/>
        <dbReference type="ChEBI" id="CHEBI:78435"/>
        <dbReference type="EC" id="2.4.99.28"/>
    </reaction>
</comment>
<evidence type="ECO:0000256" key="3">
    <source>
        <dbReference type="ARBA" id="ARBA00022676"/>
    </source>
</evidence>
<comment type="subcellular location">
    <subcellularLocation>
        <location evidence="11">Cell inner membrane</location>
        <topology evidence="11">Single-pass membrane protein</topology>
    </subcellularLocation>
</comment>
<keyword evidence="8 11" id="KW-1133">Transmembrane helix</keyword>
<evidence type="ECO:0000256" key="4">
    <source>
        <dbReference type="ARBA" id="ARBA00022679"/>
    </source>
</evidence>
<evidence type="ECO:0000256" key="10">
    <source>
        <dbReference type="ARBA" id="ARBA00023316"/>
    </source>
</evidence>
<keyword evidence="7 11" id="KW-0573">Peptidoglycan synthesis</keyword>
<evidence type="ECO:0000256" key="5">
    <source>
        <dbReference type="ARBA" id="ARBA00022692"/>
    </source>
</evidence>
<dbReference type="eggNOG" id="COG0744">
    <property type="taxonomic scope" value="Bacteria"/>
</dbReference>
<dbReference type="PANTHER" id="PTHR30400:SF0">
    <property type="entry name" value="BIOSYNTHETIC PEPTIDOGLYCAN TRANSGLYCOSYLASE"/>
    <property type="match status" value="1"/>
</dbReference>
<dbReference type="InterPro" id="IPR036950">
    <property type="entry name" value="PBP_transglycosylase"/>
</dbReference>
<keyword evidence="6 11" id="KW-0133">Cell shape</keyword>
<gene>
    <name evidence="11" type="primary">mtgA</name>
    <name evidence="14" type="ORF">A11A3_03524</name>
</gene>
<keyword evidence="1 11" id="KW-1003">Cell membrane</keyword>
<accession>L0WHV2</accession>
<evidence type="ECO:0000256" key="1">
    <source>
        <dbReference type="ARBA" id="ARBA00022475"/>
    </source>
</evidence>
<proteinExistence type="inferred from homology"/>
<comment type="function">
    <text evidence="11">Peptidoglycan polymerase that catalyzes glycan chain elongation from lipid-linked precursors.</text>
</comment>
<reference evidence="14 15" key="1">
    <citation type="journal article" date="2012" name="J. Bacteriol.">
        <title>Genome Sequence of the Alkane-Degrading Bacterium Alcanivorax hongdengensis Type Strain A-11-3.</title>
        <authorList>
            <person name="Lai Q."/>
            <person name="Shao Z."/>
        </authorList>
    </citation>
    <scope>NUCLEOTIDE SEQUENCE [LARGE SCALE GENOMIC DNA]</scope>
    <source>
        <strain evidence="14 15">A-11-3</strain>
    </source>
</reference>
<dbReference type="PATRIC" id="fig|1177179.3.peg.703"/>
<evidence type="ECO:0000256" key="11">
    <source>
        <dbReference type="HAMAP-Rule" id="MF_00766"/>
    </source>
</evidence>
<keyword evidence="5 11" id="KW-0812">Transmembrane</keyword>
<dbReference type="GO" id="GO:0009252">
    <property type="term" value="P:peptidoglycan biosynthetic process"/>
    <property type="evidence" value="ECO:0007669"/>
    <property type="project" value="UniProtKB-UniRule"/>
</dbReference>
<sequence>MLYIAGAALLALMLQQLWYLGQVLRLQHHNPDQSAYMERAQAQGKVHQYWRDYDQISDHLKRAVLISEDAHFTQHWGFDWEGIRYALNRNLEAGKPVAGGSTITQQLAKNLFLSGKRSYVRKAQEAAIALMLELSLSKQRILELYLNMAQWGHQIYGAEAASRHYFKVSAAQLSPAQAAQLAAMLPRPNYYDFRGPTDYVEQRASWIERQLALVEIPNPTGPPPPPYQPPVTAEQAENSSDAEQSATETSPPPADGQAALGEHDHGGPEQTQGLTE</sequence>
<evidence type="ECO:0000256" key="2">
    <source>
        <dbReference type="ARBA" id="ARBA00022519"/>
    </source>
</evidence>
<keyword evidence="15" id="KW-1185">Reference proteome</keyword>
<evidence type="ECO:0000256" key="12">
    <source>
        <dbReference type="SAM" id="MobiDB-lite"/>
    </source>
</evidence>
<keyword evidence="2 11" id="KW-0997">Cell inner membrane</keyword>